<sequence length="157" mass="18219">MISEVESISSKRKASLPIHYLGCPIFVGRKKKQIFEPLVENVRHKLDGKKHKLLSPEGRLILVHHLLSSIPIHVLSVMNPPKGTIQDLECYFASFFWGESDWGSRRNWRKWSRICLPTQEAGLGVRYFNTIFESFSLKMWLNFYTSNSFGLLLCIFC</sequence>
<gene>
    <name evidence="1" type="ORF">ACH5RR_015593</name>
</gene>
<reference evidence="1 2" key="1">
    <citation type="submission" date="2024-11" db="EMBL/GenBank/DDBJ databases">
        <title>A near-complete genome assembly of Cinchona calisaya.</title>
        <authorList>
            <person name="Lian D.C."/>
            <person name="Zhao X.W."/>
            <person name="Wei L."/>
        </authorList>
    </citation>
    <scope>NUCLEOTIDE SEQUENCE [LARGE SCALE GENOMIC DNA]</scope>
    <source>
        <tissue evidence="1">Nenye</tissue>
    </source>
</reference>
<evidence type="ECO:0000313" key="2">
    <source>
        <dbReference type="Proteomes" id="UP001630127"/>
    </source>
</evidence>
<protein>
    <submittedName>
        <fullName evidence="1">Uncharacterized protein</fullName>
    </submittedName>
</protein>
<dbReference type="PANTHER" id="PTHR33116:SF67">
    <property type="entry name" value="REVERSE TRANSCRIPTASE"/>
    <property type="match status" value="1"/>
</dbReference>
<comment type="caution">
    <text evidence="1">The sequence shown here is derived from an EMBL/GenBank/DDBJ whole genome shotgun (WGS) entry which is preliminary data.</text>
</comment>
<evidence type="ECO:0000313" key="1">
    <source>
        <dbReference type="EMBL" id="KAL3522759.1"/>
    </source>
</evidence>
<dbReference type="AlphaFoldDB" id="A0ABD2ZTM0"/>
<name>A0ABD2ZTM0_9GENT</name>
<accession>A0ABD2ZTM0</accession>
<dbReference type="PANTHER" id="PTHR33116">
    <property type="entry name" value="REVERSE TRANSCRIPTASE ZINC-BINDING DOMAIN-CONTAINING PROTEIN-RELATED-RELATED"/>
    <property type="match status" value="1"/>
</dbReference>
<proteinExistence type="predicted"/>
<dbReference type="EMBL" id="JBJUIK010000007">
    <property type="protein sequence ID" value="KAL3522759.1"/>
    <property type="molecule type" value="Genomic_DNA"/>
</dbReference>
<organism evidence="1 2">
    <name type="scientific">Cinchona calisaya</name>
    <dbReference type="NCBI Taxonomy" id="153742"/>
    <lineage>
        <taxon>Eukaryota</taxon>
        <taxon>Viridiplantae</taxon>
        <taxon>Streptophyta</taxon>
        <taxon>Embryophyta</taxon>
        <taxon>Tracheophyta</taxon>
        <taxon>Spermatophyta</taxon>
        <taxon>Magnoliopsida</taxon>
        <taxon>eudicotyledons</taxon>
        <taxon>Gunneridae</taxon>
        <taxon>Pentapetalae</taxon>
        <taxon>asterids</taxon>
        <taxon>lamiids</taxon>
        <taxon>Gentianales</taxon>
        <taxon>Rubiaceae</taxon>
        <taxon>Cinchonoideae</taxon>
        <taxon>Cinchoneae</taxon>
        <taxon>Cinchona</taxon>
    </lineage>
</organism>
<dbReference type="Proteomes" id="UP001630127">
    <property type="component" value="Unassembled WGS sequence"/>
</dbReference>
<keyword evidence="2" id="KW-1185">Reference proteome</keyword>